<keyword evidence="3" id="KW-0238">DNA-binding</keyword>
<dbReference type="Pfam" id="PF13693">
    <property type="entry name" value="HTH_35"/>
    <property type="match status" value="1"/>
</dbReference>
<dbReference type="GO" id="GO:0003677">
    <property type="term" value="F:DNA binding"/>
    <property type="evidence" value="ECO:0007669"/>
    <property type="project" value="UniProtKB-KW"/>
</dbReference>
<dbReference type="EMBL" id="LUAW01000053">
    <property type="protein sequence ID" value="KYQ70651.1"/>
    <property type="molecule type" value="Genomic_DNA"/>
</dbReference>
<evidence type="ECO:0000313" key="7">
    <source>
        <dbReference type="Proteomes" id="UP000076276"/>
    </source>
</evidence>
<evidence type="ECO:0000256" key="2">
    <source>
        <dbReference type="ARBA" id="ARBA00023015"/>
    </source>
</evidence>
<comment type="similarity">
    <text evidence="1">Belongs to the ner transcriptional regulatory family.</text>
</comment>
<evidence type="ECO:0000259" key="5">
    <source>
        <dbReference type="Pfam" id="PF13693"/>
    </source>
</evidence>
<name>A0A151XXU2_9GAMM</name>
<feature type="domain" description="Ner winged helix-turn-helix DNA-binding" evidence="5">
    <location>
        <begin position="12"/>
        <end position="83"/>
    </location>
</feature>
<proteinExistence type="inferred from homology"/>
<keyword evidence="4" id="KW-0804">Transcription</keyword>
<evidence type="ECO:0000313" key="6">
    <source>
        <dbReference type="EMBL" id="KYQ70651.1"/>
    </source>
</evidence>
<evidence type="ECO:0000256" key="3">
    <source>
        <dbReference type="ARBA" id="ARBA00023125"/>
    </source>
</evidence>
<dbReference type="Gene3D" id="1.10.260.40">
    <property type="entry name" value="lambda repressor-like DNA-binding domains"/>
    <property type="match status" value="1"/>
</dbReference>
<dbReference type="InterPro" id="IPR010982">
    <property type="entry name" value="Lambda_DNA-bd_dom_sf"/>
</dbReference>
<sequence>MGMIQIPNEIVWDKHEIKAAIARKGYSLTALAKSYGIPAQTVRNALDKPSKSGEVAISKFLEKPLHELFPERWTSNNKRIYPRYSKKQQ</sequence>
<dbReference type="OrthoDB" id="6692720at2"/>
<dbReference type="SUPFAM" id="SSF47413">
    <property type="entry name" value="lambda repressor-like DNA-binding domains"/>
    <property type="match status" value="1"/>
</dbReference>
<accession>A0A151XXU2</accession>
<protein>
    <recommendedName>
        <fullName evidence="5">Ner winged helix-turn-helix DNA-binding domain-containing protein</fullName>
    </recommendedName>
</protein>
<gene>
    <name evidence="6" type="ORF">AZH43_17760</name>
</gene>
<dbReference type="Proteomes" id="UP000076276">
    <property type="component" value="Unassembled WGS sequence"/>
</dbReference>
<reference evidence="6 7" key="1">
    <citation type="submission" date="2016-03" db="EMBL/GenBank/DDBJ databases">
        <title>Acinetobacter genomospecies 28 strain ANC 4149.</title>
        <authorList>
            <person name="Radolfova-Krizova L."/>
            <person name="Nemec A."/>
        </authorList>
    </citation>
    <scope>NUCLEOTIDE SEQUENCE [LARGE SCALE GENOMIC DNA]</scope>
    <source>
        <strain evidence="6 7">ANC 4149</strain>
    </source>
</reference>
<evidence type="ECO:0000256" key="1">
    <source>
        <dbReference type="ARBA" id="ARBA00006157"/>
    </source>
</evidence>
<evidence type="ECO:0000256" key="4">
    <source>
        <dbReference type="ARBA" id="ARBA00023163"/>
    </source>
</evidence>
<comment type="caution">
    <text evidence="6">The sequence shown here is derived from an EMBL/GenBank/DDBJ whole genome shotgun (WGS) entry which is preliminary data.</text>
</comment>
<dbReference type="STRING" id="1806892.AZH43_17760"/>
<organism evidence="6 7">
    <name type="scientific">Acinetobacter pragensis</name>
    <dbReference type="NCBI Taxonomy" id="1806892"/>
    <lineage>
        <taxon>Bacteria</taxon>
        <taxon>Pseudomonadati</taxon>
        <taxon>Pseudomonadota</taxon>
        <taxon>Gammaproteobacteria</taxon>
        <taxon>Moraxellales</taxon>
        <taxon>Moraxellaceae</taxon>
        <taxon>Acinetobacter</taxon>
    </lineage>
</organism>
<dbReference type="AlphaFoldDB" id="A0A151XXU2"/>
<keyword evidence="7" id="KW-1185">Reference proteome</keyword>
<dbReference type="InterPro" id="IPR038722">
    <property type="entry name" value="Ner_HTH_dom"/>
</dbReference>
<keyword evidence="2" id="KW-0805">Transcription regulation</keyword>
<dbReference type="RefSeq" id="WP_067671944.1">
    <property type="nucleotide sequence ID" value="NZ_CBCSIK010000021.1"/>
</dbReference>